<feature type="binding site" evidence="1">
    <location>
        <position position="158"/>
    </location>
    <ligand>
        <name>FAD</name>
        <dbReference type="ChEBI" id="CHEBI:57692"/>
        <note>ligand shared between neighboring subunits</note>
    </ligand>
</feature>
<keyword evidence="1 2" id="KW-0808">Transferase</keyword>
<dbReference type="GeneID" id="93113693"/>
<dbReference type="RefSeq" id="WP_086257333.1">
    <property type="nucleotide sequence ID" value="NZ_CP144916.1"/>
</dbReference>
<name>A0ABZ2E6I1_9BACT</name>
<dbReference type="GO" id="GO:0050797">
    <property type="term" value="F:thymidylate synthase (FAD) activity"/>
    <property type="evidence" value="ECO:0007669"/>
    <property type="project" value="UniProtKB-EC"/>
</dbReference>
<feature type="binding site" description="in other chain" evidence="1">
    <location>
        <position position="136"/>
    </location>
    <ligand>
        <name>dUMP</name>
        <dbReference type="ChEBI" id="CHEBI:246422"/>
        <note>ligand shared between dimeric partners</note>
    </ligand>
</feature>
<keyword evidence="1" id="KW-0545">Nucleotide biosynthesis</keyword>
<keyword evidence="1 2" id="KW-0489">Methyltransferase</keyword>
<comment type="catalytic activity">
    <reaction evidence="1">
        <text>dUMP + (6R)-5,10-methylene-5,6,7,8-tetrahydrofolate + NADPH + H(+) = dTMP + (6S)-5,6,7,8-tetrahydrofolate + NADP(+)</text>
        <dbReference type="Rhea" id="RHEA:29043"/>
        <dbReference type="ChEBI" id="CHEBI:15378"/>
        <dbReference type="ChEBI" id="CHEBI:15636"/>
        <dbReference type="ChEBI" id="CHEBI:57453"/>
        <dbReference type="ChEBI" id="CHEBI:57783"/>
        <dbReference type="ChEBI" id="CHEBI:58349"/>
        <dbReference type="ChEBI" id="CHEBI:63528"/>
        <dbReference type="ChEBI" id="CHEBI:246422"/>
        <dbReference type="EC" id="2.1.1.148"/>
    </reaction>
</comment>
<comment type="cofactor">
    <cofactor evidence="1">
        <name>FAD</name>
        <dbReference type="ChEBI" id="CHEBI:57692"/>
    </cofactor>
    <text evidence="1">Binds 4 FAD per tetramer. Each FAD binding site is formed by three monomers.</text>
</comment>
<dbReference type="GO" id="GO:0032259">
    <property type="term" value="P:methylation"/>
    <property type="evidence" value="ECO:0007669"/>
    <property type="project" value="UniProtKB-KW"/>
</dbReference>
<keyword evidence="1" id="KW-0285">Flavoprotein</keyword>
<comment type="function">
    <text evidence="1">Catalyzes the reductive methylation of 2'-deoxyuridine-5'-monophosphate (dUMP) to 2'-deoxythymidine-5'-monophosphate (dTMP) while utilizing 5,10-methylenetetrahydrofolate (mTHF) as the methyl donor, and NADPH and FADH(2) as the reductant.</text>
</comment>
<comment type="similarity">
    <text evidence="1">Belongs to the thymidylate synthase ThyX family.</text>
</comment>
<dbReference type="PANTHER" id="PTHR34934">
    <property type="entry name" value="FLAVIN-DEPENDENT THYMIDYLATE SYNTHASE"/>
    <property type="match status" value="1"/>
</dbReference>
<comment type="caution">
    <text evidence="1">Lacks conserved residue(s) required for the propagation of feature annotation.</text>
</comment>
<keyword evidence="1" id="KW-0521">NADP</keyword>
<feature type="binding site" evidence="1">
    <location>
        <begin position="68"/>
        <end position="71"/>
    </location>
    <ligand>
        <name>dUMP</name>
        <dbReference type="ChEBI" id="CHEBI:246422"/>
        <note>ligand shared between dimeric partners</note>
    </ligand>
</feature>
<sequence length="202" mass="23302">MKVKLLNATPLKIAIEAIRRCYDSCGDDLGKKDLKLLKSIIKNGHTSTIEHIHFTFDIKGISRAALQELARHRVASLSVESTRYTLKKLKNIDIREFRYEDYLVETNNPIVDKYSRASLDHTISCLKDNVKNDLAKYALPESYKTSLIWSINARSLRNFLELRSSSKALWELRELSNEIIDSLPEEYLILFKDIIKEESNGI</sequence>
<feature type="active site" description="Involved in ionization of N3 of dUMP, leading to its activation" evidence="1">
    <location>
        <position position="163"/>
    </location>
</feature>
<evidence type="ECO:0000313" key="3">
    <source>
        <dbReference type="Proteomes" id="UP001318120"/>
    </source>
</evidence>
<accession>A0ABZ2E6I1</accession>
<keyword evidence="1" id="KW-0274">FAD</keyword>
<feature type="binding site" evidence="1">
    <location>
        <position position="163"/>
    </location>
    <ligand>
        <name>dUMP</name>
        <dbReference type="ChEBI" id="CHEBI:246422"/>
        <note>ligand shared between dimeric partners</note>
    </ligand>
</feature>
<feature type="binding site" evidence="1">
    <location>
        <begin position="152"/>
        <end position="154"/>
    </location>
    <ligand>
        <name>FAD</name>
        <dbReference type="ChEBI" id="CHEBI:57692"/>
        <note>ligand shared between neighboring subunits</note>
    </ligand>
</feature>
<comment type="subunit">
    <text evidence="1">Homotetramer.</text>
</comment>
<dbReference type="Gene3D" id="3.30.1360.170">
    <property type="match status" value="1"/>
</dbReference>
<comment type="pathway">
    <text evidence="1">Pyrimidine metabolism; dTTP biosynthesis.</text>
</comment>
<dbReference type="Pfam" id="PF02511">
    <property type="entry name" value="Thy1"/>
    <property type="match status" value="1"/>
</dbReference>
<dbReference type="CDD" id="cd20175">
    <property type="entry name" value="ThyX"/>
    <property type="match status" value="1"/>
</dbReference>
<dbReference type="EMBL" id="CP144916">
    <property type="protein sequence ID" value="WWC41302.1"/>
    <property type="molecule type" value="Genomic_DNA"/>
</dbReference>
<gene>
    <name evidence="1 2" type="primary">thyX</name>
    <name evidence="2" type="ORF">CVIC9261_06245</name>
</gene>
<protein>
    <recommendedName>
        <fullName evidence="1">Flavin-dependent thymidylate synthase</fullName>
        <shortName evidence="1">FDTS</shortName>
        <ecNumber evidence="1">2.1.1.148</ecNumber>
    </recommendedName>
    <alternativeName>
        <fullName evidence="1">FAD-dependent thymidylate synthase</fullName>
    </alternativeName>
    <alternativeName>
        <fullName evidence="1">Thymidylate synthase ThyX</fullName>
        <shortName evidence="1">TS</shortName>
        <shortName evidence="1">TSase</shortName>
    </alternativeName>
</protein>
<evidence type="ECO:0000313" key="2">
    <source>
        <dbReference type="EMBL" id="WWC41302.1"/>
    </source>
</evidence>
<feature type="binding site" evidence="1">
    <location>
        <position position="47"/>
    </location>
    <ligand>
        <name>FAD</name>
        <dbReference type="ChEBI" id="CHEBI:57692"/>
        <note>ligand shared between neighboring subunits</note>
    </ligand>
</feature>
<reference evidence="2 3" key="1">
    <citation type="journal article" date="2017" name="Genome Biol. Evol.">
        <title>Comparative Genomic Analysis Identifies a Campylobacter Clade Deficient in Selenium Metabolism.</title>
        <authorList>
            <person name="Miller W.G."/>
            <person name="Yee E."/>
            <person name="Lopes B.S."/>
            <person name="Chapman M.H."/>
            <person name="Huynh S."/>
            <person name="Bono J.L."/>
            <person name="Parker C.T."/>
            <person name="Strachan N.J.C."/>
            <person name="Forbes K.J."/>
        </authorList>
    </citation>
    <scope>NUCLEOTIDE SEQUENCE [LARGE SCALE GENOMIC DNA]</scope>
    <source>
        <strain evidence="2 3">RM9261</strain>
    </source>
</reference>
<organism evidence="2 3">
    <name type="scientific">Campylobacter vicugnae</name>
    <dbReference type="NCBI Taxonomy" id="1660076"/>
    <lineage>
        <taxon>Bacteria</taxon>
        <taxon>Pseudomonadati</taxon>
        <taxon>Campylobacterota</taxon>
        <taxon>Epsilonproteobacteria</taxon>
        <taxon>Campylobacterales</taxon>
        <taxon>Campylobacteraceae</taxon>
        <taxon>Campylobacter</taxon>
    </lineage>
</organism>
<dbReference type="PANTHER" id="PTHR34934:SF1">
    <property type="entry name" value="FLAVIN-DEPENDENT THYMIDYLATE SYNTHASE"/>
    <property type="match status" value="1"/>
</dbReference>
<feature type="binding site" evidence="1">
    <location>
        <begin position="71"/>
        <end position="73"/>
    </location>
    <ligand>
        <name>FAD</name>
        <dbReference type="ChEBI" id="CHEBI:57692"/>
        <note>ligand shared between neighboring subunits</note>
    </ligand>
</feature>
<dbReference type="EC" id="2.1.1.148" evidence="1"/>
<evidence type="ECO:0000256" key="1">
    <source>
        <dbReference type="HAMAP-Rule" id="MF_01408"/>
    </source>
</evidence>
<feature type="binding site" description="in other chain" evidence="1">
    <location>
        <begin position="81"/>
        <end position="83"/>
    </location>
    <ligand>
        <name>dUMP</name>
        <dbReference type="ChEBI" id="CHEBI:246422"/>
        <note>ligand shared between dimeric partners</note>
    </ligand>
</feature>
<dbReference type="HAMAP" id="MF_01408">
    <property type="entry name" value="ThyX"/>
    <property type="match status" value="1"/>
</dbReference>
<dbReference type="NCBIfam" id="TIGR02170">
    <property type="entry name" value="thyX"/>
    <property type="match status" value="1"/>
</dbReference>
<proteinExistence type="inferred from homology"/>
<dbReference type="InterPro" id="IPR003669">
    <property type="entry name" value="Thymidylate_synthase_ThyX"/>
</dbReference>
<dbReference type="Proteomes" id="UP001318120">
    <property type="component" value="Chromosome"/>
</dbReference>
<dbReference type="PROSITE" id="PS51331">
    <property type="entry name" value="THYX"/>
    <property type="match status" value="1"/>
</dbReference>
<dbReference type="InterPro" id="IPR036098">
    <property type="entry name" value="Thymidylate_synthase_ThyX_sf"/>
</dbReference>
<dbReference type="SUPFAM" id="SSF69796">
    <property type="entry name" value="Thymidylate synthase-complementing protein Thy1"/>
    <property type="match status" value="1"/>
</dbReference>
<keyword evidence="3" id="KW-1185">Reference proteome</keyword>